<evidence type="ECO:0000313" key="2">
    <source>
        <dbReference type="Proteomes" id="UP000298787"/>
    </source>
</evidence>
<proteinExistence type="predicted"/>
<reference evidence="1 2" key="1">
    <citation type="submission" date="2019-01" db="EMBL/GenBank/DDBJ databases">
        <title>Genome Assembly of Collichthys lucidus.</title>
        <authorList>
            <person name="Cai M."/>
            <person name="Xiao S."/>
        </authorList>
    </citation>
    <scope>NUCLEOTIDE SEQUENCE [LARGE SCALE GENOMIC DNA]</scope>
    <source>
        <strain evidence="1">JT15FE1705JMU</strain>
        <tissue evidence="1">Muscle</tissue>
    </source>
</reference>
<protein>
    <submittedName>
        <fullName evidence="1">Uncharacterized protein</fullName>
    </submittedName>
</protein>
<keyword evidence="2" id="KW-1185">Reference proteome</keyword>
<dbReference type="STRING" id="240159.A0A4V6ASI3"/>
<dbReference type="Proteomes" id="UP000298787">
    <property type="component" value="Chromosome 20"/>
</dbReference>
<accession>A0A4V6ASI3</accession>
<gene>
    <name evidence="1" type="ORF">D9C73_023108</name>
</gene>
<name>A0A4V6ASI3_COLLU</name>
<dbReference type="EMBL" id="CM014097">
    <property type="protein sequence ID" value="TKS88462.1"/>
    <property type="molecule type" value="Genomic_DNA"/>
</dbReference>
<organism evidence="1 2">
    <name type="scientific">Collichthys lucidus</name>
    <name type="common">Big head croaker</name>
    <name type="synonym">Sciaena lucida</name>
    <dbReference type="NCBI Taxonomy" id="240159"/>
    <lineage>
        <taxon>Eukaryota</taxon>
        <taxon>Metazoa</taxon>
        <taxon>Chordata</taxon>
        <taxon>Craniata</taxon>
        <taxon>Vertebrata</taxon>
        <taxon>Euteleostomi</taxon>
        <taxon>Actinopterygii</taxon>
        <taxon>Neopterygii</taxon>
        <taxon>Teleostei</taxon>
        <taxon>Neoteleostei</taxon>
        <taxon>Acanthomorphata</taxon>
        <taxon>Eupercaria</taxon>
        <taxon>Sciaenidae</taxon>
        <taxon>Collichthys</taxon>
    </lineage>
</organism>
<sequence length="108" mass="11404">MKYVVNNSVYLCVCSQPVTPPAVGVQQQQQQSSHTQAQAVLGTYSPMASHQRSMVQGGVSVSYPQSKVVTAVGGEAGYCCVVPPPSHHSSCHPPSCNNLSVPAWSAQY</sequence>
<dbReference type="AlphaFoldDB" id="A0A4V6ASI3"/>
<evidence type="ECO:0000313" key="1">
    <source>
        <dbReference type="EMBL" id="TKS88462.1"/>
    </source>
</evidence>